<evidence type="ECO:0000259" key="6">
    <source>
        <dbReference type="PROSITE" id="PS50011"/>
    </source>
</evidence>
<keyword evidence="8" id="KW-1185">Reference proteome</keyword>
<sequence length="389" mass="44858">MASILRTTRRFLKPPSPPRQFPTTGFRILDNSLPVEEEREPFYSPGIFYPAKIGEVVRARDHDYVVLKLCRSDTSNIKREIDMYRLLNTVKAKHPGTTLVRKMLDNFEIQDNRGHMYPCIVHKPLGMSLEKFRSRVPNNKLPEHILKLVLIHILIALEFLHTKANIIHCDLQEKNVLLGIEKTSILDAFEKRELDNPTARKIDGDRIIYKSRNLDNSTSPGRPVLTDFGEARWRGSAHTGLIQPIQYRAPEVLFGMSWDYKVDVWNVGVMIWDLFEGNNMFKVRNAENEPSKEHHLAHIVALLGPPPADFVKGNDMALEYFNDDGSWKGTVKIPKTSLEESEHNLEGENKYLFLAFVRKMLKWRAEERGTARELLADTWLRDGDTFVGE</sequence>
<dbReference type="Gene3D" id="3.30.200.20">
    <property type="entry name" value="Phosphorylase Kinase, domain 1"/>
    <property type="match status" value="1"/>
</dbReference>
<comment type="caution">
    <text evidence="7">The sequence shown here is derived from an EMBL/GenBank/DDBJ whole genome shotgun (WGS) entry which is preliminary data.</text>
</comment>
<dbReference type="Proteomes" id="UP000490939">
    <property type="component" value="Unassembled WGS sequence"/>
</dbReference>
<gene>
    <name evidence="7" type="ORF">EG327_004104</name>
</gene>
<evidence type="ECO:0000313" key="7">
    <source>
        <dbReference type="EMBL" id="KAE9986880.1"/>
    </source>
</evidence>
<dbReference type="InterPro" id="IPR051175">
    <property type="entry name" value="CLK_kinases"/>
</dbReference>
<dbReference type="AlphaFoldDB" id="A0A8H3VFA5"/>
<dbReference type="EMBL" id="WNWR01000248">
    <property type="protein sequence ID" value="KAE9986880.1"/>
    <property type="molecule type" value="Genomic_DNA"/>
</dbReference>
<proteinExistence type="predicted"/>
<protein>
    <recommendedName>
        <fullName evidence="6">Protein kinase domain-containing protein</fullName>
    </recommendedName>
</protein>
<dbReference type="GO" id="GO:0005634">
    <property type="term" value="C:nucleus"/>
    <property type="evidence" value="ECO:0007669"/>
    <property type="project" value="TreeGrafter"/>
</dbReference>
<keyword evidence="4" id="KW-0418">Kinase</keyword>
<dbReference type="GO" id="GO:0004674">
    <property type="term" value="F:protein serine/threonine kinase activity"/>
    <property type="evidence" value="ECO:0007669"/>
    <property type="project" value="UniProtKB-KW"/>
</dbReference>
<evidence type="ECO:0000256" key="4">
    <source>
        <dbReference type="ARBA" id="ARBA00022777"/>
    </source>
</evidence>
<keyword evidence="3" id="KW-0547">Nucleotide-binding</keyword>
<accession>A0A8H3VFA5</accession>
<evidence type="ECO:0000256" key="1">
    <source>
        <dbReference type="ARBA" id="ARBA00022527"/>
    </source>
</evidence>
<dbReference type="PROSITE" id="PS50011">
    <property type="entry name" value="PROTEIN_KINASE_DOM"/>
    <property type="match status" value="1"/>
</dbReference>
<dbReference type="InterPro" id="IPR011009">
    <property type="entry name" value="Kinase-like_dom_sf"/>
</dbReference>
<keyword evidence="1" id="KW-0723">Serine/threonine-protein kinase</keyword>
<dbReference type="GO" id="GO:0005524">
    <property type="term" value="F:ATP binding"/>
    <property type="evidence" value="ECO:0007669"/>
    <property type="project" value="UniProtKB-KW"/>
</dbReference>
<dbReference type="PANTHER" id="PTHR45646:SF11">
    <property type="entry name" value="SERINE_THREONINE-PROTEIN KINASE DOA"/>
    <property type="match status" value="1"/>
</dbReference>
<name>A0A8H3VFA5_VENIN</name>
<dbReference type="Pfam" id="PF00069">
    <property type="entry name" value="Pkinase"/>
    <property type="match status" value="1"/>
</dbReference>
<organism evidence="7 8">
    <name type="scientific">Venturia inaequalis</name>
    <name type="common">Apple scab fungus</name>
    <dbReference type="NCBI Taxonomy" id="5025"/>
    <lineage>
        <taxon>Eukaryota</taxon>
        <taxon>Fungi</taxon>
        <taxon>Dikarya</taxon>
        <taxon>Ascomycota</taxon>
        <taxon>Pezizomycotina</taxon>
        <taxon>Dothideomycetes</taxon>
        <taxon>Pleosporomycetidae</taxon>
        <taxon>Venturiales</taxon>
        <taxon>Venturiaceae</taxon>
        <taxon>Venturia</taxon>
    </lineage>
</organism>
<evidence type="ECO:0000256" key="2">
    <source>
        <dbReference type="ARBA" id="ARBA00022679"/>
    </source>
</evidence>
<reference evidence="7 8" key="1">
    <citation type="submission" date="2019-07" db="EMBL/GenBank/DDBJ databases">
        <title>Venturia inaequalis Genome Resource.</title>
        <authorList>
            <person name="Lichtner F.J."/>
        </authorList>
    </citation>
    <scope>NUCLEOTIDE SEQUENCE [LARGE SCALE GENOMIC DNA]</scope>
    <source>
        <strain evidence="7 8">DMI_063113</strain>
    </source>
</reference>
<dbReference type="InterPro" id="IPR000719">
    <property type="entry name" value="Prot_kinase_dom"/>
</dbReference>
<dbReference type="GO" id="GO:0043484">
    <property type="term" value="P:regulation of RNA splicing"/>
    <property type="evidence" value="ECO:0007669"/>
    <property type="project" value="TreeGrafter"/>
</dbReference>
<feature type="domain" description="Protein kinase" evidence="6">
    <location>
        <begin position="42"/>
        <end position="380"/>
    </location>
</feature>
<keyword evidence="2" id="KW-0808">Transferase</keyword>
<dbReference type="PANTHER" id="PTHR45646">
    <property type="entry name" value="SERINE/THREONINE-PROTEIN KINASE DOA-RELATED"/>
    <property type="match status" value="1"/>
</dbReference>
<dbReference type="Gene3D" id="1.10.510.10">
    <property type="entry name" value="Transferase(Phosphotransferase) domain 1"/>
    <property type="match status" value="1"/>
</dbReference>
<dbReference type="SMART" id="SM00220">
    <property type="entry name" value="S_TKc"/>
    <property type="match status" value="1"/>
</dbReference>
<dbReference type="SUPFAM" id="SSF56112">
    <property type="entry name" value="Protein kinase-like (PK-like)"/>
    <property type="match status" value="1"/>
</dbReference>
<evidence type="ECO:0000313" key="8">
    <source>
        <dbReference type="Proteomes" id="UP000490939"/>
    </source>
</evidence>
<evidence type="ECO:0000256" key="5">
    <source>
        <dbReference type="ARBA" id="ARBA00022840"/>
    </source>
</evidence>
<evidence type="ECO:0000256" key="3">
    <source>
        <dbReference type="ARBA" id="ARBA00022741"/>
    </source>
</evidence>
<keyword evidence="5" id="KW-0067">ATP-binding</keyword>